<keyword evidence="2" id="KW-0326">Glycosidase</keyword>
<dbReference type="EMBL" id="CP003155">
    <property type="protein sequence ID" value="AEV29686.1"/>
    <property type="molecule type" value="Genomic_DNA"/>
</dbReference>
<evidence type="ECO:0000259" key="1">
    <source>
        <dbReference type="SMART" id="SM00642"/>
    </source>
</evidence>
<keyword evidence="3" id="KW-1185">Reference proteome</keyword>
<gene>
    <name evidence="2" type="ordered locus">SpiGrapes_1892</name>
</gene>
<dbReference type="AlphaFoldDB" id="G8QYQ9"/>
<reference evidence="2 3" key="1">
    <citation type="submission" date="2011-11" db="EMBL/GenBank/DDBJ databases">
        <title>Complete sequence of Spirochaeta sp. grapes.</title>
        <authorList>
            <consortium name="US DOE Joint Genome Institute"/>
            <person name="Lucas S."/>
            <person name="Han J."/>
            <person name="Lapidus A."/>
            <person name="Cheng J.-F."/>
            <person name="Goodwin L."/>
            <person name="Pitluck S."/>
            <person name="Peters L."/>
            <person name="Ovchinnikova G."/>
            <person name="Munk A.C."/>
            <person name="Detter J.C."/>
            <person name="Han C."/>
            <person name="Tapia R."/>
            <person name="Land M."/>
            <person name="Hauser L."/>
            <person name="Kyrpides N."/>
            <person name="Ivanova N."/>
            <person name="Pagani I."/>
            <person name="Ritalahtilisa K."/>
            <person name="Loeffler F."/>
            <person name="Woyke T."/>
        </authorList>
    </citation>
    <scope>NUCLEOTIDE SEQUENCE [LARGE SCALE GENOMIC DNA]</scope>
    <source>
        <strain evidence="3">ATCC BAA-1885 / DSM 22778 / Grapes</strain>
    </source>
</reference>
<dbReference type="GO" id="GO:0016798">
    <property type="term" value="F:hydrolase activity, acting on glycosyl bonds"/>
    <property type="evidence" value="ECO:0007669"/>
    <property type="project" value="UniProtKB-KW"/>
</dbReference>
<dbReference type="HOGENOM" id="CLU_005647_0_0_12"/>
<evidence type="ECO:0000313" key="2">
    <source>
        <dbReference type="EMBL" id="AEV29686.1"/>
    </source>
</evidence>
<dbReference type="RefSeq" id="WP_014270529.1">
    <property type="nucleotide sequence ID" value="NC_016633.1"/>
</dbReference>
<dbReference type="Proteomes" id="UP000005632">
    <property type="component" value="Chromosome"/>
</dbReference>
<dbReference type="PANTHER" id="PTHR47786">
    <property type="entry name" value="ALPHA-1,4-GLUCAN:MALTOSE-1-PHOSPHATE MALTOSYLTRANSFERASE"/>
    <property type="match status" value="1"/>
</dbReference>
<dbReference type="InterPro" id="IPR006047">
    <property type="entry name" value="GH13_cat_dom"/>
</dbReference>
<feature type="domain" description="Glycosyl hydrolase family 13 catalytic" evidence="1">
    <location>
        <begin position="287"/>
        <end position="695"/>
    </location>
</feature>
<dbReference type="SUPFAM" id="SSF51445">
    <property type="entry name" value="(Trans)glycosidases"/>
    <property type="match status" value="1"/>
</dbReference>
<dbReference type="Pfam" id="PF00128">
    <property type="entry name" value="Alpha-amylase"/>
    <property type="match status" value="1"/>
</dbReference>
<dbReference type="SMART" id="SM00642">
    <property type="entry name" value="Aamy"/>
    <property type="match status" value="1"/>
</dbReference>
<dbReference type="PANTHER" id="PTHR47786:SF2">
    <property type="entry name" value="GLYCOSYL HYDROLASE FAMILY 13 CATALYTIC DOMAIN-CONTAINING PROTEIN"/>
    <property type="match status" value="1"/>
</dbReference>
<dbReference type="STRING" id="158190.SpiGrapes_1892"/>
<sequence length="1118" mass="127959">MIARDLRISIRTRTEMDFFLALFPSNSGLDGLYKQASELAHTYNSMVHKRQGKEYLSAGRLHATAVLHLIYQTVLSRYLEETEPDFFTRLTTLVSKNHATQDVLAFYVKEFPSPLLIEQEPPLTFYMEESLRGYFVHQVMIENPALVKAAKPFISPEGLSFPRASQALTALLGGYSQGAAQMTNSEEDIFSFLTHPAKLYPDSLTEQIQFISETWGDFLPFEMTQLLLRSIDYVQEEDKPHFFPGQDAGGKGTTEVPDYSIIMEEYEAFSADRNWMPNVVMIAKSSLVWLDQLSKSYGYPITTLSDIPDQELDRLHQQGFTALWLIGLWERSNASKKIKNLCGNPEAEASAYSLKNYEIANAIGGWPALENLRQRCAERNLRLASDMVPNHCGIDGDWVFEHSEYFIQQDTAPFPSYTYNGPNLSDNDHIEIKLEDHYYDRTDAAVTFRRKDLQTGKTSYIYHGNDGTSMPWNDTAQLDYLNAETREAVYQQIKHVAKNFQIIRFDAAMTLAKKHIQRLWYPTPGNGGDIAGRANFGLSDREFNERIPHEFWREVVDRLSEELPDTLLLAEAFWMMEGYFVRTLGMHRVYNSAFMNMLKNQENQKYRETIKNTISFEPEILKRFVNFMNNPDEDTAIAQFGDGDKYFGVCTLLSTMPGLPMYGHGQIEGYKEKYGMEYRRAYWDEKPNQNLIEEHRRRIFPLLKKRYLFSGIDYFQLFDLVDNSKVQESAFCYINGTENERAVVLFNNQYEAVEGWIKTSSPKMVKHNNGEKYTEEVSLAEAVGLTVGGRRYVLYESFPEKLTYLRPSLRVFDEGAQIHLNGYEVKIFLHIREVEDIDGTYGELYALLDGKGIANIEQEILALRLRPVFKVMEPLHSEQFSKLLVASIQGKATPQHERKLILTLAEVYTHLNAIVETLHPSAIKALPCLPLEINPSQMLAEIQRFTTLFKKGIESSYFCQGAAIMDEFPTIMAASMFLKPFIKETDSIADAMKASDQLLLQRFFSDFLSEAGFRDSQARKACHSAAILASASYVIADTENDPKKILGILLEDEALRTYANCNEYQGITWYKKEAMQEIIFLTALSMQVLKGKKDTSAFVRVLTEAETSAEYQLNKLLS</sequence>
<name>G8QYQ9_SPHPG</name>
<accession>G8QYQ9</accession>
<evidence type="ECO:0000313" key="3">
    <source>
        <dbReference type="Proteomes" id="UP000005632"/>
    </source>
</evidence>
<protein>
    <submittedName>
        <fullName evidence="2">Glycosidase</fullName>
    </submittedName>
</protein>
<proteinExistence type="predicted"/>
<organism evidence="2 3">
    <name type="scientific">Sphaerochaeta pleomorpha (strain ATCC BAA-1885 / DSM 22778 / Grapes)</name>
    <dbReference type="NCBI Taxonomy" id="158190"/>
    <lineage>
        <taxon>Bacteria</taxon>
        <taxon>Pseudomonadati</taxon>
        <taxon>Spirochaetota</taxon>
        <taxon>Spirochaetia</taxon>
        <taxon>Spirochaetales</taxon>
        <taxon>Sphaerochaetaceae</taxon>
        <taxon>Sphaerochaeta</taxon>
    </lineage>
</organism>
<dbReference type="eggNOG" id="COG0366">
    <property type="taxonomic scope" value="Bacteria"/>
</dbReference>
<dbReference type="Gene3D" id="3.20.20.80">
    <property type="entry name" value="Glycosidases"/>
    <property type="match status" value="2"/>
</dbReference>
<dbReference type="KEGG" id="sgp:SpiGrapes_1892"/>
<dbReference type="GO" id="GO:0005975">
    <property type="term" value="P:carbohydrate metabolic process"/>
    <property type="evidence" value="ECO:0007669"/>
    <property type="project" value="InterPro"/>
</dbReference>
<dbReference type="InterPro" id="IPR017853">
    <property type="entry name" value="GH"/>
</dbReference>
<keyword evidence="2" id="KW-0378">Hydrolase</keyword>